<sequence>MQVTETLNEGLKREIKVVVPAKDLEAKLSERLQGASAKARINGFRPGKVPMAHLRKMYGKSFMAEVVNEILSDSSRTILADRNEKSATQPEVVMTEDEKEAEKVLSGQADFEFSLNYEVLPAIEIKDASKISVVREVVDVTDEEVEEQVKRVASSAQTFETKKGKAESGDRVTMDYLGKVDGVAFDGGTDSDATLVLGSGQFIPGFEDQLIGVKAGDEKQINVTFPAEYGAAHLAGKDATFDITVKEVAKPGELEINDETAKKLGIESADRLRQVIREQIESQYGTFTRQKVKRQILDALDGEYKFESPERLINAEFNNIWAQIGSDLQEAGKTFEDEDTTEEEAREEYRKLAERRVRLGLVLSEIGNKAGIEVTEEELQRAVYDQVRRYPGQEQQIYEFFRKTPEAVNNLRAPIFEEKVVDHLLSNINVTDKKVTKEELMADDEADAKSDEAKKPAKKAAPKKAAKKKTDDEA</sequence>
<keyword evidence="9 12" id="KW-0131">Cell cycle</keyword>
<keyword evidence="6 12" id="KW-0697">Rotamase</keyword>
<dbReference type="FunFam" id="3.10.50.40:FF:000001">
    <property type="entry name" value="Trigger factor"/>
    <property type="match status" value="1"/>
</dbReference>
<dbReference type="GO" id="GO:0005737">
    <property type="term" value="C:cytoplasm"/>
    <property type="evidence" value="ECO:0007669"/>
    <property type="project" value="UniProtKB-SubCell"/>
</dbReference>
<evidence type="ECO:0000256" key="9">
    <source>
        <dbReference type="ARBA" id="ARBA00023306"/>
    </source>
</evidence>
<evidence type="ECO:0000256" key="2">
    <source>
        <dbReference type="ARBA" id="ARBA00005464"/>
    </source>
</evidence>
<dbReference type="PANTHER" id="PTHR30560:SF3">
    <property type="entry name" value="TRIGGER FACTOR-LIKE PROTEIN TIG, CHLOROPLASTIC"/>
    <property type="match status" value="1"/>
</dbReference>
<evidence type="ECO:0000256" key="13">
    <source>
        <dbReference type="PROSITE-ProRule" id="PRU00277"/>
    </source>
</evidence>
<dbReference type="PIRSF" id="PIRSF003095">
    <property type="entry name" value="Trigger_factor"/>
    <property type="match status" value="1"/>
</dbReference>
<dbReference type="SUPFAM" id="SSF102735">
    <property type="entry name" value="Trigger factor ribosome-binding domain"/>
    <property type="match status" value="1"/>
</dbReference>
<dbReference type="InterPro" id="IPR001179">
    <property type="entry name" value="PPIase_FKBP_dom"/>
</dbReference>
<evidence type="ECO:0000256" key="15">
    <source>
        <dbReference type="SAM" id="MobiDB-lite"/>
    </source>
</evidence>
<feature type="domain" description="PPIase FKBP-type" evidence="16">
    <location>
        <begin position="169"/>
        <end position="251"/>
    </location>
</feature>
<evidence type="ECO:0000256" key="10">
    <source>
        <dbReference type="ARBA" id="ARBA00024849"/>
    </source>
</evidence>
<evidence type="ECO:0000259" key="16">
    <source>
        <dbReference type="PROSITE" id="PS50059"/>
    </source>
</evidence>
<comment type="catalytic activity">
    <reaction evidence="1 12 13">
        <text>[protein]-peptidylproline (omega=180) = [protein]-peptidylproline (omega=0)</text>
        <dbReference type="Rhea" id="RHEA:16237"/>
        <dbReference type="Rhea" id="RHEA-COMP:10747"/>
        <dbReference type="Rhea" id="RHEA-COMP:10748"/>
        <dbReference type="ChEBI" id="CHEBI:83833"/>
        <dbReference type="ChEBI" id="CHEBI:83834"/>
        <dbReference type="EC" id="5.2.1.8"/>
    </reaction>
</comment>
<dbReference type="InterPro" id="IPR037041">
    <property type="entry name" value="Trigger_fac_C_sf"/>
</dbReference>
<dbReference type="GO" id="GO:0003755">
    <property type="term" value="F:peptidyl-prolyl cis-trans isomerase activity"/>
    <property type="evidence" value="ECO:0007669"/>
    <property type="project" value="UniProtKB-UniRule"/>
</dbReference>
<dbReference type="InterPro" id="IPR027304">
    <property type="entry name" value="Trigger_fact/SurA_dom_sf"/>
</dbReference>
<dbReference type="Gene3D" id="1.10.3120.10">
    <property type="entry name" value="Trigger factor, C-terminal domain"/>
    <property type="match status" value="1"/>
</dbReference>
<gene>
    <name evidence="12" type="primary">tig</name>
    <name evidence="17" type="ORF">B5P45_06790</name>
</gene>
<dbReference type="KEGG" id="pht:BLM14_07740"/>
<evidence type="ECO:0000256" key="5">
    <source>
        <dbReference type="ARBA" id="ARBA00022618"/>
    </source>
</evidence>
<comment type="subcellular location">
    <subcellularLocation>
        <location evidence="12">Cytoplasm</location>
    </subcellularLocation>
    <text evidence="12">About half TF is bound to the ribosome near the polypeptide exit tunnel while the other half is free in the cytoplasm.</text>
</comment>
<keyword evidence="7 12" id="KW-0143">Chaperone</keyword>
<feature type="region of interest" description="Disordered" evidence="15">
    <location>
        <begin position="435"/>
        <end position="474"/>
    </location>
</feature>
<dbReference type="GO" id="GO:0051083">
    <property type="term" value="P:'de novo' cotranslational protein folding"/>
    <property type="evidence" value="ECO:0007669"/>
    <property type="project" value="TreeGrafter"/>
</dbReference>
<keyword evidence="18" id="KW-1185">Reference proteome</keyword>
<dbReference type="Pfam" id="PF05697">
    <property type="entry name" value="Trigger_N"/>
    <property type="match status" value="1"/>
</dbReference>
<dbReference type="GO" id="GO:0051301">
    <property type="term" value="P:cell division"/>
    <property type="evidence" value="ECO:0007669"/>
    <property type="project" value="UniProtKB-KW"/>
</dbReference>
<dbReference type="OrthoDB" id="9767721at2"/>
<evidence type="ECO:0000256" key="6">
    <source>
        <dbReference type="ARBA" id="ARBA00023110"/>
    </source>
</evidence>
<protein>
    <recommendedName>
        <fullName evidence="4 12">Trigger factor</fullName>
        <shortName evidence="12">TF</shortName>
        <ecNumber evidence="3 12">5.2.1.8</ecNumber>
    </recommendedName>
    <alternativeName>
        <fullName evidence="11 12">PPIase</fullName>
    </alternativeName>
</protein>
<dbReference type="InterPro" id="IPR036611">
    <property type="entry name" value="Trigger_fac_ribosome-bd_sf"/>
</dbReference>
<comment type="caution">
    <text evidence="17">The sequence shown here is derived from an EMBL/GenBank/DDBJ whole genome shotgun (WGS) entry which is preliminary data.</text>
</comment>
<dbReference type="Pfam" id="PF00254">
    <property type="entry name" value="FKBP_C"/>
    <property type="match status" value="1"/>
</dbReference>
<dbReference type="EC" id="5.2.1.8" evidence="3 12"/>
<evidence type="ECO:0000256" key="8">
    <source>
        <dbReference type="ARBA" id="ARBA00023235"/>
    </source>
</evidence>
<evidence type="ECO:0000256" key="12">
    <source>
        <dbReference type="HAMAP-Rule" id="MF_00303"/>
    </source>
</evidence>
<organism evidence="17 18">
    <name type="scientific">Phyllobacterium zundukense</name>
    <dbReference type="NCBI Taxonomy" id="1867719"/>
    <lineage>
        <taxon>Bacteria</taxon>
        <taxon>Pseudomonadati</taxon>
        <taxon>Pseudomonadota</taxon>
        <taxon>Alphaproteobacteria</taxon>
        <taxon>Hyphomicrobiales</taxon>
        <taxon>Phyllobacteriaceae</taxon>
        <taxon>Phyllobacterium</taxon>
    </lineage>
</organism>
<evidence type="ECO:0000256" key="4">
    <source>
        <dbReference type="ARBA" id="ARBA00016902"/>
    </source>
</evidence>
<accession>A0A2N9W1S5</accession>
<evidence type="ECO:0000313" key="18">
    <source>
        <dbReference type="Proteomes" id="UP000232163"/>
    </source>
</evidence>
<comment type="function">
    <text evidence="10 12">Involved in protein export. Acts as a chaperone by maintaining the newly synthesized protein in an open conformation. Functions as a peptidyl-prolyl cis-trans isomerase.</text>
</comment>
<evidence type="ECO:0000256" key="11">
    <source>
        <dbReference type="ARBA" id="ARBA00029986"/>
    </source>
</evidence>
<dbReference type="NCBIfam" id="TIGR00115">
    <property type="entry name" value="tig"/>
    <property type="match status" value="1"/>
</dbReference>
<dbReference type="GO" id="GO:0043335">
    <property type="term" value="P:protein unfolding"/>
    <property type="evidence" value="ECO:0007669"/>
    <property type="project" value="TreeGrafter"/>
</dbReference>
<comment type="domain">
    <text evidence="12">Consists of 3 domains; the N-terminus binds the ribosome, the middle domain has PPIase activity, while the C-terminus has intrinsic chaperone activity on its own.</text>
</comment>
<dbReference type="InterPro" id="IPR008880">
    <property type="entry name" value="Trigger_fac_C"/>
</dbReference>
<dbReference type="SUPFAM" id="SSF109998">
    <property type="entry name" value="Triger factor/SurA peptide-binding domain-like"/>
    <property type="match status" value="1"/>
</dbReference>
<dbReference type="InterPro" id="IPR046357">
    <property type="entry name" value="PPIase_dom_sf"/>
</dbReference>
<dbReference type="Gene3D" id="3.30.70.1050">
    <property type="entry name" value="Trigger factor ribosome-binding domain"/>
    <property type="match status" value="1"/>
</dbReference>
<name>A0A2N9W1S5_9HYPH</name>
<evidence type="ECO:0000313" key="17">
    <source>
        <dbReference type="EMBL" id="PIO45693.1"/>
    </source>
</evidence>
<evidence type="ECO:0000256" key="7">
    <source>
        <dbReference type="ARBA" id="ARBA00023186"/>
    </source>
</evidence>
<dbReference type="PANTHER" id="PTHR30560">
    <property type="entry name" value="TRIGGER FACTOR CHAPERONE AND PEPTIDYL-PROLYL CIS/TRANS ISOMERASE"/>
    <property type="match status" value="1"/>
</dbReference>
<evidence type="ECO:0000256" key="14">
    <source>
        <dbReference type="RuleBase" id="RU003914"/>
    </source>
</evidence>
<dbReference type="InterPro" id="IPR005215">
    <property type="entry name" value="Trig_fac"/>
</dbReference>
<dbReference type="GO" id="GO:0015031">
    <property type="term" value="P:protein transport"/>
    <property type="evidence" value="ECO:0007669"/>
    <property type="project" value="UniProtKB-UniRule"/>
</dbReference>
<dbReference type="HAMAP" id="MF_00303">
    <property type="entry name" value="Trigger_factor_Tig"/>
    <property type="match status" value="1"/>
</dbReference>
<evidence type="ECO:0000256" key="1">
    <source>
        <dbReference type="ARBA" id="ARBA00000971"/>
    </source>
</evidence>
<dbReference type="AlphaFoldDB" id="A0A2N9W1S5"/>
<reference evidence="17 18" key="1">
    <citation type="journal article" date="2017" name="Int J Environ Stud">
        <title>Does the Miocene-Pliocene relict legume Oxytropis triphylla form nitrogen-fixing nodules with a combination of bacterial strains?</title>
        <authorList>
            <person name="Safronova V."/>
            <person name="Belimov A."/>
            <person name="Sazanova A."/>
            <person name="Kuznetsova I."/>
            <person name="Popova J."/>
            <person name="Andronov E."/>
            <person name="Verkhozina A."/>
            <person name="Tikhonovich I."/>
        </authorList>
    </citation>
    <scope>NUCLEOTIDE SEQUENCE [LARGE SCALE GENOMIC DNA]</scope>
    <source>
        <strain evidence="17 18">Tri-38</strain>
    </source>
</reference>
<dbReference type="RefSeq" id="WP_099998863.1">
    <property type="nucleotide sequence ID" value="NZ_CP017940.1"/>
</dbReference>
<feature type="compositionally biased region" description="Basic residues" evidence="15">
    <location>
        <begin position="456"/>
        <end position="467"/>
    </location>
</feature>
<dbReference type="PROSITE" id="PS50059">
    <property type="entry name" value="FKBP_PPIASE"/>
    <property type="match status" value="1"/>
</dbReference>
<comment type="similarity">
    <text evidence="2 12 14">Belongs to the FKBP-type PPIase family. Tig subfamily.</text>
</comment>
<keyword evidence="8 12" id="KW-0413">Isomerase</keyword>
<dbReference type="Pfam" id="PF05698">
    <property type="entry name" value="Trigger_C"/>
    <property type="match status" value="1"/>
</dbReference>
<proteinExistence type="inferred from homology"/>
<dbReference type="Proteomes" id="UP000232163">
    <property type="component" value="Unassembled WGS sequence"/>
</dbReference>
<dbReference type="EMBL" id="MZMT01000017">
    <property type="protein sequence ID" value="PIO45693.1"/>
    <property type="molecule type" value="Genomic_DNA"/>
</dbReference>
<keyword evidence="5 12" id="KW-0132">Cell division</keyword>
<dbReference type="InterPro" id="IPR008881">
    <property type="entry name" value="Trigger_fac_ribosome-bd_bac"/>
</dbReference>
<dbReference type="Gene3D" id="3.10.50.40">
    <property type="match status" value="1"/>
</dbReference>
<dbReference type="GO" id="GO:0043022">
    <property type="term" value="F:ribosome binding"/>
    <property type="evidence" value="ECO:0007669"/>
    <property type="project" value="TreeGrafter"/>
</dbReference>
<keyword evidence="12" id="KW-0963">Cytoplasm</keyword>
<dbReference type="SUPFAM" id="SSF54534">
    <property type="entry name" value="FKBP-like"/>
    <property type="match status" value="1"/>
</dbReference>
<dbReference type="GO" id="GO:0044183">
    <property type="term" value="F:protein folding chaperone"/>
    <property type="evidence" value="ECO:0007669"/>
    <property type="project" value="TreeGrafter"/>
</dbReference>
<evidence type="ECO:0000256" key="3">
    <source>
        <dbReference type="ARBA" id="ARBA00013194"/>
    </source>
</evidence>